<dbReference type="AlphaFoldDB" id="A0AA36G872"/>
<sequence length="143" mass="16754">MLKIVAVLCCLAVFVAAEKGEHHHRHEWLDKFVANLPEDQRKQVEAIRSSTTDRKERREKLHKFFESLPADQRPHFPVPKFIEKLPADVQEKVKAVREDKALPPRDRFKKIREILDALPEEQKKLIPKRGPFKHGHVDSSEEN</sequence>
<feature type="signal peptide" evidence="1">
    <location>
        <begin position="1"/>
        <end position="17"/>
    </location>
</feature>
<dbReference type="InterPro" id="IPR038289">
    <property type="entry name" value="DVA-1_sf"/>
</dbReference>
<protein>
    <submittedName>
        <fullName evidence="3">Uncharacterized protein</fullName>
    </submittedName>
</protein>
<accession>A0AA36G872</accession>
<evidence type="ECO:0000313" key="4">
    <source>
        <dbReference type="Proteomes" id="UP001177023"/>
    </source>
</evidence>
<dbReference type="EMBL" id="CATQJA010002664">
    <property type="protein sequence ID" value="CAJ0582860.1"/>
    <property type="molecule type" value="Genomic_DNA"/>
</dbReference>
<dbReference type="Gene3D" id="1.10.533.30">
    <property type="entry name" value="Nematode polyprotein allergen ABA-1"/>
    <property type="match status" value="1"/>
</dbReference>
<evidence type="ECO:0000313" key="2">
    <source>
        <dbReference type="EMBL" id="CAJ0568874.1"/>
    </source>
</evidence>
<reference evidence="3" key="1">
    <citation type="submission" date="2023-06" db="EMBL/GenBank/DDBJ databases">
        <authorList>
            <person name="Delattre M."/>
        </authorList>
    </citation>
    <scope>NUCLEOTIDE SEQUENCE</scope>
    <source>
        <strain evidence="3">AF72</strain>
    </source>
</reference>
<dbReference type="EMBL" id="CATQJA010001850">
    <property type="protein sequence ID" value="CAJ0568874.1"/>
    <property type="molecule type" value="Genomic_DNA"/>
</dbReference>
<comment type="caution">
    <text evidence="3">The sequence shown here is derived from an EMBL/GenBank/DDBJ whole genome shotgun (WGS) entry which is preliminary data.</text>
</comment>
<keyword evidence="1" id="KW-0732">Signal</keyword>
<name>A0AA36G872_9BILA</name>
<feature type="non-terminal residue" evidence="3">
    <location>
        <position position="143"/>
    </location>
</feature>
<feature type="chain" id="PRO_5041630144" evidence="1">
    <location>
        <begin position="18"/>
        <end position="143"/>
    </location>
</feature>
<evidence type="ECO:0000313" key="3">
    <source>
        <dbReference type="EMBL" id="CAJ0582860.1"/>
    </source>
</evidence>
<keyword evidence="4" id="KW-1185">Reference proteome</keyword>
<dbReference type="Proteomes" id="UP001177023">
    <property type="component" value="Unassembled WGS sequence"/>
</dbReference>
<organism evidence="3 4">
    <name type="scientific">Mesorhabditis spiculigera</name>
    <dbReference type="NCBI Taxonomy" id="96644"/>
    <lineage>
        <taxon>Eukaryota</taxon>
        <taxon>Metazoa</taxon>
        <taxon>Ecdysozoa</taxon>
        <taxon>Nematoda</taxon>
        <taxon>Chromadorea</taxon>
        <taxon>Rhabditida</taxon>
        <taxon>Rhabditina</taxon>
        <taxon>Rhabditomorpha</taxon>
        <taxon>Rhabditoidea</taxon>
        <taxon>Rhabditidae</taxon>
        <taxon>Mesorhabditinae</taxon>
        <taxon>Mesorhabditis</taxon>
    </lineage>
</organism>
<evidence type="ECO:0000256" key="1">
    <source>
        <dbReference type="SAM" id="SignalP"/>
    </source>
</evidence>
<gene>
    <name evidence="3" type="ORF">MSPICULIGERA_LOCUS20990</name>
    <name evidence="2" type="ORF">MSPICULIGERA_LOCUS7381</name>
</gene>
<proteinExistence type="predicted"/>